<dbReference type="PANTHER" id="PTHR46514:SF2">
    <property type="entry name" value="AMPHIPHYSIN"/>
    <property type="match status" value="1"/>
</dbReference>
<dbReference type="GO" id="GO:0048488">
    <property type="term" value="P:synaptic vesicle endocytosis"/>
    <property type="evidence" value="ECO:0007669"/>
    <property type="project" value="TreeGrafter"/>
</dbReference>
<reference evidence="3" key="1">
    <citation type="journal article" date="2017" name="Nat. Commun.">
        <title>The North American bullfrog draft genome provides insight into hormonal regulation of long noncoding RNA.</title>
        <authorList>
            <person name="Hammond S.A."/>
            <person name="Warren R.L."/>
            <person name="Vandervalk B.P."/>
            <person name="Kucuk E."/>
            <person name="Khan H."/>
            <person name="Gibb E.A."/>
            <person name="Pandoh P."/>
            <person name="Kirk H."/>
            <person name="Zhao Y."/>
            <person name="Jones M."/>
            <person name="Mungall A.J."/>
            <person name="Coope R."/>
            <person name="Pleasance S."/>
            <person name="Moore R.A."/>
            <person name="Holt R.A."/>
            <person name="Round J.M."/>
            <person name="Ohora S."/>
            <person name="Walle B.V."/>
            <person name="Veldhoen N."/>
            <person name="Helbing C.C."/>
            <person name="Birol I."/>
        </authorList>
    </citation>
    <scope>NUCLEOTIDE SEQUENCE [LARGE SCALE GENOMIC DNA]</scope>
</reference>
<dbReference type="PANTHER" id="PTHR46514">
    <property type="entry name" value="AMPHIPHYSIN"/>
    <property type="match status" value="1"/>
</dbReference>
<protein>
    <submittedName>
        <fullName evidence="2">Uncharacterized protein</fullName>
    </submittedName>
</protein>
<gene>
    <name evidence="2" type="ORF">AB205_0078800</name>
</gene>
<evidence type="ECO:0000313" key="2">
    <source>
        <dbReference type="EMBL" id="PIO31359.1"/>
    </source>
</evidence>
<proteinExistence type="predicted"/>
<organism evidence="2 3">
    <name type="scientific">Aquarana catesbeiana</name>
    <name type="common">American bullfrog</name>
    <name type="synonym">Rana catesbeiana</name>
    <dbReference type="NCBI Taxonomy" id="8400"/>
    <lineage>
        <taxon>Eukaryota</taxon>
        <taxon>Metazoa</taxon>
        <taxon>Chordata</taxon>
        <taxon>Craniata</taxon>
        <taxon>Vertebrata</taxon>
        <taxon>Euteleostomi</taxon>
        <taxon>Amphibia</taxon>
        <taxon>Batrachia</taxon>
        <taxon>Anura</taxon>
        <taxon>Neobatrachia</taxon>
        <taxon>Ranoidea</taxon>
        <taxon>Ranidae</taxon>
        <taxon>Aquarana</taxon>
    </lineage>
</organism>
<evidence type="ECO:0000256" key="1">
    <source>
        <dbReference type="SAM" id="MobiDB-lite"/>
    </source>
</evidence>
<dbReference type="GO" id="GO:0005886">
    <property type="term" value="C:plasma membrane"/>
    <property type="evidence" value="ECO:0007669"/>
    <property type="project" value="TreeGrafter"/>
</dbReference>
<sequence>MNTLGEQHADKAFTIQGAPSDSGPLRIAKTPSPPEEVSQIPSPLASPNHTLAPASPAPARPKSPSQYRMVLGAEDLGTQEGSIQTTGYAHKVSVRVTGRVSLRVTGFVNVKEALG</sequence>
<dbReference type="InterPro" id="IPR003017">
    <property type="entry name" value="Amphiphysin_1"/>
</dbReference>
<evidence type="ECO:0000313" key="3">
    <source>
        <dbReference type="Proteomes" id="UP000228934"/>
    </source>
</evidence>
<accession>A0A2G9RTX8</accession>
<dbReference type="AlphaFoldDB" id="A0A2G9RTX8"/>
<dbReference type="Proteomes" id="UP000228934">
    <property type="component" value="Unassembled WGS sequence"/>
</dbReference>
<dbReference type="EMBL" id="KV932278">
    <property type="protein sequence ID" value="PIO31359.1"/>
    <property type="molecule type" value="Genomic_DNA"/>
</dbReference>
<dbReference type="GO" id="GO:0008021">
    <property type="term" value="C:synaptic vesicle"/>
    <property type="evidence" value="ECO:0007669"/>
    <property type="project" value="TreeGrafter"/>
</dbReference>
<feature type="region of interest" description="Disordered" evidence="1">
    <location>
        <begin position="1"/>
        <end position="65"/>
    </location>
</feature>
<dbReference type="OrthoDB" id="446293at2759"/>
<dbReference type="InterPro" id="IPR003005">
    <property type="entry name" value="Amphiphysin"/>
</dbReference>
<dbReference type="PRINTS" id="PR01252">
    <property type="entry name" value="AMPHIPHYSIN1"/>
</dbReference>
<dbReference type="GO" id="GO:0005543">
    <property type="term" value="F:phospholipid binding"/>
    <property type="evidence" value="ECO:0007669"/>
    <property type="project" value="TreeGrafter"/>
</dbReference>
<feature type="compositionally biased region" description="Polar residues" evidence="1">
    <location>
        <begin position="39"/>
        <end position="49"/>
    </location>
</feature>
<keyword evidence="3" id="KW-1185">Reference proteome</keyword>
<name>A0A2G9RTX8_AQUCT</name>